<dbReference type="Gramene" id="Os04t0668200-01">
    <property type="protein sequence ID" value="Os04t0668200-01"/>
    <property type="gene ID" value="Os04g0668200"/>
</dbReference>
<proteinExistence type="predicted"/>
<gene>
    <name evidence="1" type="ordered locus">Os04g0668200</name>
    <name evidence="1" type="ORF">OSNPB_040668200</name>
</gene>
<reference evidence="2" key="1">
    <citation type="journal article" date="2005" name="Nature">
        <title>The map-based sequence of the rice genome.</title>
        <authorList>
            <consortium name="International rice genome sequencing project (IRGSP)"/>
            <person name="Matsumoto T."/>
            <person name="Wu J."/>
            <person name="Kanamori H."/>
            <person name="Katayose Y."/>
            <person name="Fujisawa M."/>
            <person name="Namiki N."/>
            <person name="Mizuno H."/>
            <person name="Yamamoto K."/>
            <person name="Antonio B.A."/>
            <person name="Baba T."/>
            <person name="Sakata K."/>
            <person name="Nagamura Y."/>
            <person name="Aoki H."/>
            <person name="Arikawa K."/>
            <person name="Arita K."/>
            <person name="Bito T."/>
            <person name="Chiden Y."/>
            <person name="Fujitsuka N."/>
            <person name="Fukunaka R."/>
            <person name="Hamada M."/>
            <person name="Harada C."/>
            <person name="Hayashi A."/>
            <person name="Hijishita S."/>
            <person name="Honda M."/>
            <person name="Hosokawa S."/>
            <person name="Ichikawa Y."/>
            <person name="Idonuma A."/>
            <person name="Iijima M."/>
            <person name="Ikeda M."/>
            <person name="Ikeno M."/>
            <person name="Ito K."/>
            <person name="Ito S."/>
            <person name="Ito T."/>
            <person name="Ito Y."/>
            <person name="Ito Y."/>
            <person name="Iwabuchi A."/>
            <person name="Kamiya K."/>
            <person name="Karasawa W."/>
            <person name="Kurita K."/>
            <person name="Katagiri S."/>
            <person name="Kikuta A."/>
            <person name="Kobayashi H."/>
            <person name="Kobayashi N."/>
            <person name="Machita K."/>
            <person name="Maehara T."/>
            <person name="Masukawa M."/>
            <person name="Mizubayashi T."/>
            <person name="Mukai Y."/>
            <person name="Nagasaki H."/>
            <person name="Nagata Y."/>
            <person name="Naito S."/>
            <person name="Nakashima M."/>
            <person name="Nakama Y."/>
            <person name="Nakamichi Y."/>
            <person name="Nakamura M."/>
            <person name="Meguro A."/>
            <person name="Negishi M."/>
            <person name="Ohta I."/>
            <person name="Ohta T."/>
            <person name="Okamoto M."/>
            <person name="Ono N."/>
            <person name="Saji S."/>
            <person name="Sakaguchi M."/>
            <person name="Sakai K."/>
            <person name="Shibata M."/>
            <person name="Shimokawa T."/>
            <person name="Song J."/>
            <person name="Takazaki Y."/>
            <person name="Terasawa K."/>
            <person name="Tsugane M."/>
            <person name="Tsuji K."/>
            <person name="Ueda S."/>
            <person name="Waki K."/>
            <person name="Yamagata H."/>
            <person name="Yamamoto M."/>
            <person name="Yamamoto S."/>
            <person name="Yamane H."/>
            <person name="Yoshiki S."/>
            <person name="Yoshihara R."/>
            <person name="Yukawa K."/>
            <person name="Zhong H."/>
            <person name="Yano M."/>
            <person name="Yuan Q."/>
            <person name="Ouyang S."/>
            <person name="Liu J."/>
            <person name="Jones K.M."/>
            <person name="Gansberger K."/>
            <person name="Moffat K."/>
            <person name="Hill J."/>
            <person name="Bera J."/>
            <person name="Fadrosh D."/>
            <person name="Jin S."/>
            <person name="Johri S."/>
            <person name="Kim M."/>
            <person name="Overton L."/>
            <person name="Reardon M."/>
            <person name="Tsitrin T."/>
            <person name="Vuong H."/>
            <person name="Weaver B."/>
            <person name="Ciecko A."/>
            <person name="Tallon L."/>
            <person name="Jackson J."/>
            <person name="Pai G."/>
            <person name="Aken S.V."/>
            <person name="Utterback T."/>
            <person name="Reidmuller S."/>
            <person name="Feldblyum T."/>
            <person name="Hsiao J."/>
            <person name="Zismann V."/>
            <person name="Iobst S."/>
            <person name="de Vazeille A.R."/>
            <person name="Buell C.R."/>
            <person name="Ying K."/>
            <person name="Li Y."/>
            <person name="Lu T."/>
            <person name="Huang Y."/>
            <person name="Zhao Q."/>
            <person name="Feng Q."/>
            <person name="Zhang L."/>
            <person name="Zhu J."/>
            <person name="Weng Q."/>
            <person name="Mu J."/>
            <person name="Lu Y."/>
            <person name="Fan D."/>
            <person name="Liu Y."/>
            <person name="Guan J."/>
            <person name="Zhang Y."/>
            <person name="Yu S."/>
            <person name="Liu X."/>
            <person name="Zhang Y."/>
            <person name="Hong G."/>
            <person name="Han B."/>
            <person name="Choisne N."/>
            <person name="Demange N."/>
            <person name="Orjeda G."/>
            <person name="Samain S."/>
            <person name="Cattolico L."/>
            <person name="Pelletier E."/>
            <person name="Couloux A."/>
            <person name="Segurens B."/>
            <person name="Wincker P."/>
            <person name="D'Hont A."/>
            <person name="Scarpelli C."/>
            <person name="Weissenbach J."/>
            <person name="Salanoubat M."/>
            <person name="Quetier F."/>
            <person name="Yu Y."/>
            <person name="Kim H.R."/>
            <person name="Rambo T."/>
            <person name="Currie J."/>
            <person name="Collura K."/>
            <person name="Luo M."/>
            <person name="Yang T."/>
            <person name="Ammiraju J.S.S."/>
            <person name="Engler F."/>
            <person name="Soderlund C."/>
            <person name="Wing R.A."/>
            <person name="Palmer L.E."/>
            <person name="de la Bastide M."/>
            <person name="Spiegel L."/>
            <person name="Nascimento L."/>
            <person name="Zutavern T."/>
            <person name="O'Shaughnessy A."/>
            <person name="Dike S."/>
            <person name="Dedhia N."/>
            <person name="Preston R."/>
            <person name="Balija V."/>
            <person name="McCombie W.R."/>
            <person name="Chow T."/>
            <person name="Chen H."/>
            <person name="Chung M."/>
            <person name="Chen C."/>
            <person name="Shaw J."/>
            <person name="Wu H."/>
            <person name="Hsiao K."/>
            <person name="Chao Y."/>
            <person name="Chu M."/>
            <person name="Cheng C."/>
            <person name="Hour A."/>
            <person name="Lee P."/>
            <person name="Lin S."/>
            <person name="Lin Y."/>
            <person name="Liou J."/>
            <person name="Liu S."/>
            <person name="Hsing Y."/>
            <person name="Raghuvanshi S."/>
            <person name="Mohanty A."/>
            <person name="Bharti A.K."/>
            <person name="Gaur A."/>
            <person name="Gupta V."/>
            <person name="Kumar D."/>
            <person name="Ravi V."/>
            <person name="Vij S."/>
            <person name="Kapur A."/>
            <person name="Khurana P."/>
            <person name="Khurana P."/>
            <person name="Khurana J.P."/>
            <person name="Tyagi A.K."/>
            <person name="Gaikwad K."/>
            <person name="Singh A."/>
            <person name="Dalal V."/>
            <person name="Srivastava S."/>
            <person name="Dixit A."/>
            <person name="Pal A.K."/>
            <person name="Ghazi I.A."/>
            <person name="Yadav M."/>
            <person name="Pandit A."/>
            <person name="Bhargava A."/>
            <person name="Sureshbabu K."/>
            <person name="Batra K."/>
            <person name="Sharma T.R."/>
            <person name="Mohapatra T."/>
            <person name="Singh N.K."/>
            <person name="Messing J."/>
            <person name="Nelson A.B."/>
            <person name="Fuks G."/>
            <person name="Kavchok S."/>
            <person name="Keizer G."/>
            <person name="Linton E."/>
            <person name="Llaca V."/>
            <person name="Song R."/>
            <person name="Tanyolac B."/>
            <person name="Young S."/>
            <person name="Ho-Il K."/>
            <person name="Hahn J.H."/>
            <person name="Sangsakoo G."/>
            <person name="Vanavichit A."/>
            <person name="de Mattos Luiz.A.T."/>
            <person name="Zimmer P.D."/>
            <person name="Malone G."/>
            <person name="Dellagostin O."/>
            <person name="de Oliveira A.C."/>
            <person name="Bevan M."/>
            <person name="Bancroft I."/>
            <person name="Minx P."/>
            <person name="Cordum H."/>
            <person name="Wilson R."/>
            <person name="Cheng Z."/>
            <person name="Jin W."/>
            <person name="Jiang J."/>
            <person name="Leong S.A."/>
            <person name="Iwama H."/>
            <person name="Gojobori T."/>
            <person name="Itoh T."/>
            <person name="Niimura Y."/>
            <person name="Fujii Y."/>
            <person name="Habara T."/>
            <person name="Sakai H."/>
            <person name="Sato Y."/>
            <person name="Wilson G."/>
            <person name="Kumar K."/>
            <person name="McCouch S."/>
            <person name="Juretic N."/>
            <person name="Hoen D."/>
            <person name="Wright S."/>
            <person name="Bruskiewich R."/>
            <person name="Bureau T."/>
            <person name="Miyao A."/>
            <person name="Hirochika H."/>
            <person name="Nishikawa T."/>
            <person name="Kadowaki K."/>
            <person name="Sugiura M."/>
            <person name="Burr B."/>
            <person name="Sasaki T."/>
        </authorList>
    </citation>
    <scope>NUCLEOTIDE SEQUENCE [LARGE SCALE GENOMIC DNA]</scope>
    <source>
        <strain evidence="2">cv. Nipponbare</strain>
    </source>
</reference>
<dbReference type="EMBL" id="AP014960">
    <property type="protein sequence ID" value="BAS91532.1"/>
    <property type="molecule type" value="Genomic_DNA"/>
</dbReference>
<reference evidence="1 2" key="2">
    <citation type="journal article" date="2013" name="Plant Cell Physiol.">
        <title>Rice Annotation Project Database (RAP-DB): an integrative and interactive database for rice genomics.</title>
        <authorList>
            <person name="Sakai H."/>
            <person name="Lee S.S."/>
            <person name="Tanaka T."/>
            <person name="Numa H."/>
            <person name="Kim J."/>
            <person name="Kawahara Y."/>
            <person name="Wakimoto H."/>
            <person name="Yang C.C."/>
            <person name="Iwamoto M."/>
            <person name="Abe T."/>
            <person name="Yamada Y."/>
            <person name="Muto A."/>
            <person name="Inokuchi H."/>
            <person name="Ikemura T."/>
            <person name="Matsumoto T."/>
            <person name="Sasaki T."/>
            <person name="Itoh T."/>
        </authorList>
    </citation>
    <scope>NUCLEOTIDE SEQUENCE [LARGE SCALE GENOMIC DNA]</scope>
    <source>
        <strain evidence="2">cv. Nipponbare</strain>
    </source>
</reference>
<sequence>MDKIKASCSNHPWQLPSANIYHLCLFICFKTRTLSTKENHVGYIAREYITASVIDIKLWRVQYIYIYIFQFRHWSLSFIKYQPHTMLLDHTRRTGYNS</sequence>
<dbReference type="PaxDb" id="39947-A0A0P0WG15"/>
<dbReference type="InParanoid" id="A0A0P0WG15"/>
<protein>
    <submittedName>
        <fullName evidence="1">Os04g0668200 protein</fullName>
    </submittedName>
</protein>
<keyword evidence="2" id="KW-1185">Reference proteome</keyword>
<accession>A0A0P0WG15</accession>
<dbReference type="Proteomes" id="UP000059680">
    <property type="component" value="Chromosome 4"/>
</dbReference>
<evidence type="ECO:0000313" key="2">
    <source>
        <dbReference type="Proteomes" id="UP000059680"/>
    </source>
</evidence>
<evidence type="ECO:0000313" key="1">
    <source>
        <dbReference type="EMBL" id="BAS91532.1"/>
    </source>
</evidence>
<name>A0A0P0WG15_ORYSJ</name>
<organism evidence="1 2">
    <name type="scientific">Oryza sativa subsp. japonica</name>
    <name type="common">Rice</name>
    <dbReference type="NCBI Taxonomy" id="39947"/>
    <lineage>
        <taxon>Eukaryota</taxon>
        <taxon>Viridiplantae</taxon>
        <taxon>Streptophyta</taxon>
        <taxon>Embryophyta</taxon>
        <taxon>Tracheophyta</taxon>
        <taxon>Spermatophyta</taxon>
        <taxon>Magnoliopsida</taxon>
        <taxon>Liliopsida</taxon>
        <taxon>Poales</taxon>
        <taxon>Poaceae</taxon>
        <taxon>BOP clade</taxon>
        <taxon>Oryzoideae</taxon>
        <taxon>Oryzeae</taxon>
        <taxon>Oryzinae</taxon>
        <taxon>Oryza</taxon>
        <taxon>Oryza sativa</taxon>
    </lineage>
</organism>
<reference evidence="1 2" key="3">
    <citation type="journal article" date="2013" name="Rice">
        <title>Improvement of the Oryza sativa Nipponbare reference genome using next generation sequence and optical map data.</title>
        <authorList>
            <person name="Kawahara Y."/>
            <person name="de la Bastide M."/>
            <person name="Hamilton J.P."/>
            <person name="Kanamori H."/>
            <person name="McCombie W.R."/>
            <person name="Ouyang S."/>
            <person name="Schwartz D.C."/>
            <person name="Tanaka T."/>
            <person name="Wu J."/>
            <person name="Zhou S."/>
            <person name="Childs K.L."/>
            <person name="Davidson R.M."/>
            <person name="Lin H."/>
            <person name="Quesada-Ocampo L."/>
            <person name="Vaillancourt B."/>
            <person name="Sakai H."/>
            <person name="Lee S.S."/>
            <person name="Kim J."/>
            <person name="Numa H."/>
            <person name="Itoh T."/>
            <person name="Buell C.R."/>
            <person name="Matsumoto T."/>
        </authorList>
    </citation>
    <scope>NUCLEOTIDE SEQUENCE [LARGE SCALE GENOMIC DNA]</scope>
    <source>
        <strain evidence="2">cv. Nipponbare</strain>
    </source>
</reference>
<dbReference type="AlphaFoldDB" id="A0A0P0WG15"/>